<evidence type="ECO:0000256" key="5">
    <source>
        <dbReference type="ARBA" id="ARBA00022840"/>
    </source>
</evidence>
<dbReference type="EC" id="6.1.1.22" evidence="8"/>
<dbReference type="SUPFAM" id="SSF50249">
    <property type="entry name" value="Nucleic acid-binding proteins"/>
    <property type="match status" value="1"/>
</dbReference>
<dbReference type="NCBIfam" id="TIGR00457">
    <property type="entry name" value="asnS"/>
    <property type="match status" value="1"/>
</dbReference>
<keyword evidence="11" id="KW-1185">Reference proteome</keyword>
<evidence type="ECO:0000256" key="2">
    <source>
        <dbReference type="ARBA" id="ARBA00022490"/>
    </source>
</evidence>
<dbReference type="GO" id="GO:0005737">
    <property type="term" value="C:cytoplasm"/>
    <property type="evidence" value="ECO:0007669"/>
    <property type="project" value="UniProtKB-SubCell"/>
</dbReference>
<dbReference type="Gene3D" id="2.40.50.140">
    <property type="entry name" value="Nucleic acid-binding proteins"/>
    <property type="match status" value="1"/>
</dbReference>
<protein>
    <recommendedName>
        <fullName evidence="8">Asparagine--tRNA ligase</fullName>
        <ecNumber evidence="8">6.1.1.22</ecNumber>
    </recommendedName>
    <alternativeName>
        <fullName evidence="8">Asparaginyl-tRNA synthetase</fullName>
        <shortName evidence="8">AsnRS</shortName>
    </alternativeName>
</protein>
<dbReference type="InterPro" id="IPR004364">
    <property type="entry name" value="Aa-tRNA-synt_II"/>
</dbReference>
<dbReference type="Proteomes" id="UP000287996">
    <property type="component" value="Unassembled WGS sequence"/>
</dbReference>
<dbReference type="Pfam" id="PF00152">
    <property type="entry name" value="tRNA-synt_2"/>
    <property type="match status" value="1"/>
</dbReference>
<dbReference type="SUPFAM" id="SSF55681">
    <property type="entry name" value="Class II aaRS and biotin synthetases"/>
    <property type="match status" value="1"/>
</dbReference>
<dbReference type="GO" id="GO:0004816">
    <property type="term" value="F:asparagine-tRNA ligase activity"/>
    <property type="evidence" value="ECO:0007669"/>
    <property type="project" value="UniProtKB-UniRule"/>
</dbReference>
<dbReference type="PRINTS" id="PR01042">
    <property type="entry name" value="TRNASYNTHASP"/>
</dbReference>
<dbReference type="PANTHER" id="PTHR22594">
    <property type="entry name" value="ASPARTYL/LYSYL-TRNA SYNTHETASE"/>
    <property type="match status" value="1"/>
</dbReference>
<dbReference type="InterPro" id="IPR002312">
    <property type="entry name" value="Asp/Asn-tRNA-synth_IIb"/>
</dbReference>
<dbReference type="PANTHER" id="PTHR22594:SF34">
    <property type="entry name" value="ASPARAGINE--TRNA LIGASE, MITOCHONDRIAL-RELATED"/>
    <property type="match status" value="1"/>
</dbReference>
<evidence type="ECO:0000256" key="8">
    <source>
        <dbReference type="HAMAP-Rule" id="MF_00534"/>
    </source>
</evidence>
<evidence type="ECO:0000256" key="3">
    <source>
        <dbReference type="ARBA" id="ARBA00022598"/>
    </source>
</evidence>
<evidence type="ECO:0000256" key="4">
    <source>
        <dbReference type="ARBA" id="ARBA00022741"/>
    </source>
</evidence>
<dbReference type="CDD" id="cd00776">
    <property type="entry name" value="AsxRS_core"/>
    <property type="match status" value="1"/>
</dbReference>
<dbReference type="InterPro" id="IPR004522">
    <property type="entry name" value="Asn-tRNA-ligase"/>
</dbReference>
<dbReference type="InterPro" id="IPR045864">
    <property type="entry name" value="aa-tRNA-synth_II/BPL/LPL"/>
</dbReference>
<reference evidence="10 11" key="1">
    <citation type="journal article" date="2011" name="Front. Microbiol.">
        <title>Genomic signatures of strain selection and enhancement in Bacillus atrophaeus var. globigii, a historical biowarfare simulant.</title>
        <authorList>
            <person name="Gibbons H.S."/>
            <person name="Broomall S.M."/>
            <person name="McNew L.A."/>
            <person name="Daligault H."/>
            <person name="Chapman C."/>
            <person name="Bruce D."/>
            <person name="Karavis M."/>
            <person name="Krepps M."/>
            <person name="McGregor P.A."/>
            <person name="Hong C."/>
            <person name="Park K.H."/>
            <person name="Akmal A."/>
            <person name="Feldman A."/>
            <person name="Lin J.S."/>
            <person name="Chang W.E."/>
            <person name="Higgs B.W."/>
            <person name="Demirev P."/>
            <person name="Lindquist J."/>
            <person name="Liem A."/>
            <person name="Fochler E."/>
            <person name="Read T.D."/>
            <person name="Tapia R."/>
            <person name="Johnson S."/>
            <person name="Bishop-Lilly K.A."/>
            <person name="Detter C."/>
            <person name="Han C."/>
            <person name="Sozhamannan S."/>
            <person name="Rosenzweig C.N."/>
            <person name="Skowronski E.W."/>
        </authorList>
    </citation>
    <scope>NUCLEOTIDE SEQUENCE [LARGE SCALE GENOMIC DNA]</scope>
    <source>
        <strain evidence="10 11">CC-PW-9</strain>
    </source>
</reference>
<keyword evidence="4 8" id="KW-0547">Nucleotide-binding</keyword>
<gene>
    <name evidence="8" type="primary">asnS</name>
    <name evidence="10" type="ORF">CWI84_00880</name>
</gene>
<comment type="catalytic activity">
    <reaction evidence="8">
        <text>tRNA(Asn) + L-asparagine + ATP = L-asparaginyl-tRNA(Asn) + AMP + diphosphate + H(+)</text>
        <dbReference type="Rhea" id="RHEA:11180"/>
        <dbReference type="Rhea" id="RHEA-COMP:9659"/>
        <dbReference type="Rhea" id="RHEA-COMP:9674"/>
        <dbReference type="ChEBI" id="CHEBI:15378"/>
        <dbReference type="ChEBI" id="CHEBI:30616"/>
        <dbReference type="ChEBI" id="CHEBI:33019"/>
        <dbReference type="ChEBI" id="CHEBI:58048"/>
        <dbReference type="ChEBI" id="CHEBI:78442"/>
        <dbReference type="ChEBI" id="CHEBI:78515"/>
        <dbReference type="ChEBI" id="CHEBI:456215"/>
        <dbReference type="EC" id="6.1.1.22"/>
    </reaction>
</comment>
<evidence type="ECO:0000313" key="11">
    <source>
        <dbReference type="Proteomes" id="UP000287996"/>
    </source>
</evidence>
<dbReference type="GO" id="GO:0003676">
    <property type="term" value="F:nucleic acid binding"/>
    <property type="evidence" value="ECO:0007669"/>
    <property type="project" value="InterPro"/>
</dbReference>
<dbReference type="CDD" id="cd04318">
    <property type="entry name" value="EcAsnRS_like_N"/>
    <property type="match status" value="1"/>
</dbReference>
<dbReference type="Pfam" id="PF01336">
    <property type="entry name" value="tRNA_anti-codon"/>
    <property type="match status" value="1"/>
</dbReference>
<organism evidence="10 11">
    <name type="scientific">Idiomarina tyrosinivorans</name>
    <dbReference type="NCBI Taxonomy" id="1445662"/>
    <lineage>
        <taxon>Bacteria</taxon>
        <taxon>Pseudomonadati</taxon>
        <taxon>Pseudomonadota</taxon>
        <taxon>Gammaproteobacteria</taxon>
        <taxon>Alteromonadales</taxon>
        <taxon>Idiomarinaceae</taxon>
        <taxon>Idiomarina</taxon>
    </lineage>
</organism>
<evidence type="ECO:0000259" key="9">
    <source>
        <dbReference type="PROSITE" id="PS50862"/>
    </source>
</evidence>
<accession>A0A432ZTT1</accession>
<keyword evidence="6 8" id="KW-0648">Protein biosynthesis</keyword>
<evidence type="ECO:0000256" key="7">
    <source>
        <dbReference type="ARBA" id="ARBA00023146"/>
    </source>
</evidence>
<dbReference type="GO" id="GO:0005524">
    <property type="term" value="F:ATP binding"/>
    <property type="evidence" value="ECO:0007669"/>
    <property type="project" value="UniProtKB-UniRule"/>
</dbReference>
<keyword evidence="7 8" id="KW-0030">Aminoacyl-tRNA synthetase</keyword>
<dbReference type="InterPro" id="IPR012340">
    <property type="entry name" value="NA-bd_OB-fold"/>
</dbReference>
<sequence>MSYASVAEVLGGKIAVDSQITVRGWVRTRRDSKAGISFINIHDGSCFDALQAVVPAELSNYENEVQKLTTGCSIAITGVVVRSQGKGQSFELQATNVRVYGWVEDPDTYPMSPKRHSMEYLREYAHLRPRTNITGAVMRVRHTLAQAIHRFFDERGYLWVSTPIITTSDCEGAGEMFRVSTLDMLNVPKTEDGKVDFSQDFFGKEAFLTVSGQLNVESYASSLSKVYTFGPTFRAENSNTSRHLSEFWMVEPEVAFADLNDIAGLAADMLQYVFAAVLRERPDDMAFFAQRIKADAVERLQAIVDSEFVHMDYTDAIEILQNCGEKFEYPVEWGVDLQSEHERYLAEKHVGGPVILKNYPRDIKAFYMRQNEDGKTVAAMDVLAPGIGEIIGGSAREERLDILDKRIEEMQLPKEEYQFYRDLRRYGTVPHAGFGLGFERLVAYVTGVQNIRDVIPFPRAPKSAAF</sequence>
<dbReference type="GO" id="GO:0006421">
    <property type="term" value="P:asparaginyl-tRNA aminoacylation"/>
    <property type="evidence" value="ECO:0007669"/>
    <property type="project" value="UniProtKB-UniRule"/>
</dbReference>
<feature type="domain" description="Aminoacyl-transfer RNA synthetases class-II family profile" evidence="9">
    <location>
        <begin position="138"/>
        <end position="456"/>
    </location>
</feature>
<keyword evidence="2 8" id="KW-0963">Cytoplasm</keyword>
<comment type="caution">
    <text evidence="10">The sequence shown here is derived from an EMBL/GenBank/DDBJ whole genome shotgun (WGS) entry which is preliminary data.</text>
</comment>
<comment type="similarity">
    <text evidence="1 8">Belongs to the class-II aminoacyl-tRNA synthetase family.</text>
</comment>
<dbReference type="EMBL" id="PIQH01000001">
    <property type="protein sequence ID" value="RUO81344.1"/>
    <property type="molecule type" value="Genomic_DNA"/>
</dbReference>
<evidence type="ECO:0000256" key="1">
    <source>
        <dbReference type="ARBA" id="ARBA00008226"/>
    </source>
</evidence>
<proteinExistence type="inferred from homology"/>
<evidence type="ECO:0000313" key="10">
    <source>
        <dbReference type="EMBL" id="RUO81344.1"/>
    </source>
</evidence>
<dbReference type="NCBIfam" id="NF003037">
    <property type="entry name" value="PRK03932.1"/>
    <property type="match status" value="1"/>
</dbReference>
<comment type="subcellular location">
    <subcellularLocation>
        <location evidence="8">Cytoplasm</location>
    </subcellularLocation>
</comment>
<evidence type="ECO:0000256" key="6">
    <source>
        <dbReference type="ARBA" id="ARBA00022917"/>
    </source>
</evidence>
<dbReference type="AlphaFoldDB" id="A0A432ZTT1"/>
<keyword evidence="5 8" id="KW-0067">ATP-binding</keyword>
<dbReference type="InterPro" id="IPR006195">
    <property type="entry name" value="aa-tRNA-synth_II"/>
</dbReference>
<dbReference type="PROSITE" id="PS50862">
    <property type="entry name" value="AA_TRNA_LIGASE_II"/>
    <property type="match status" value="1"/>
</dbReference>
<dbReference type="RefSeq" id="WP_126840689.1">
    <property type="nucleotide sequence ID" value="NZ_PIQH01000001.1"/>
</dbReference>
<dbReference type="Gene3D" id="3.30.930.10">
    <property type="entry name" value="Bira Bifunctional Protein, Domain 2"/>
    <property type="match status" value="1"/>
</dbReference>
<dbReference type="OrthoDB" id="9762036at2"/>
<dbReference type="HAMAP" id="MF_00534">
    <property type="entry name" value="Asn_tRNA_synth"/>
    <property type="match status" value="1"/>
</dbReference>
<name>A0A432ZTT1_9GAMM</name>
<dbReference type="InterPro" id="IPR004365">
    <property type="entry name" value="NA-bd_OB_tRNA"/>
</dbReference>
<keyword evidence="3 8" id="KW-0436">Ligase</keyword>
<comment type="subunit">
    <text evidence="8">Homodimer.</text>
</comment>
<dbReference type="FunFam" id="3.30.930.10:FF:000016">
    <property type="entry name" value="Asparagine--tRNA ligase"/>
    <property type="match status" value="1"/>
</dbReference>